<dbReference type="Proteomes" id="UP001476798">
    <property type="component" value="Unassembled WGS sequence"/>
</dbReference>
<protein>
    <submittedName>
        <fullName evidence="1">Uncharacterized protein</fullName>
    </submittedName>
</protein>
<comment type="caution">
    <text evidence="1">The sequence shown here is derived from an EMBL/GenBank/DDBJ whole genome shotgun (WGS) entry which is preliminary data.</text>
</comment>
<proteinExistence type="predicted"/>
<sequence length="177" mass="19728">MQKALQSPLAPTHDGLGTRRKRIESCVGREECKPSTLEIYIATLKARIAGGPCQHGEERGFFMPALSGRKWQSQLLPREAHFVSSLLGPLTGCCGQIHTVPFWPVCLFFPLFLFYSILQSVILFMVNSASEINPLVQSFTLQSSSQSKYSGLPTLYSKVSVIYEQEFGFIISFGFPE</sequence>
<reference evidence="1 2" key="1">
    <citation type="submission" date="2021-06" db="EMBL/GenBank/DDBJ databases">
        <authorList>
            <person name="Palmer J.M."/>
        </authorList>
    </citation>
    <scope>NUCLEOTIDE SEQUENCE [LARGE SCALE GENOMIC DNA]</scope>
    <source>
        <strain evidence="1 2">GA_2019</strain>
        <tissue evidence="1">Muscle</tissue>
    </source>
</reference>
<evidence type="ECO:0000313" key="2">
    <source>
        <dbReference type="Proteomes" id="UP001476798"/>
    </source>
</evidence>
<name>A0ABV0P911_9TELE</name>
<dbReference type="EMBL" id="JAHRIO010064795">
    <property type="protein sequence ID" value="MEQ2179941.1"/>
    <property type="molecule type" value="Genomic_DNA"/>
</dbReference>
<keyword evidence="2" id="KW-1185">Reference proteome</keyword>
<evidence type="ECO:0000313" key="1">
    <source>
        <dbReference type="EMBL" id="MEQ2179941.1"/>
    </source>
</evidence>
<organism evidence="1 2">
    <name type="scientific">Goodea atripinnis</name>
    <dbReference type="NCBI Taxonomy" id="208336"/>
    <lineage>
        <taxon>Eukaryota</taxon>
        <taxon>Metazoa</taxon>
        <taxon>Chordata</taxon>
        <taxon>Craniata</taxon>
        <taxon>Vertebrata</taxon>
        <taxon>Euteleostomi</taxon>
        <taxon>Actinopterygii</taxon>
        <taxon>Neopterygii</taxon>
        <taxon>Teleostei</taxon>
        <taxon>Neoteleostei</taxon>
        <taxon>Acanthomorphata</taxon>
        <taxon>Ovalentaria</taxon>
        <taxon>Atherinomorphae</taxon>
        <taxon>Cyprinodontiformes</taxon>
        <taxon>Goodeidae</taxon>
        <taxon>Goodea</taxon>
    </lineage>
</organism>
<accession>A0ABV0P911</accession>
<gene>
    <name evidence="1" type="ORF">GOODEAATRI_030462</name>
</gene>